<evidence type="ECO:0000313" key="2">
    <source>
        <dbReference type="EMBL" id="JAT79813.1"/>
    </source>
</evidence>
<dbReference type="EMBL" id="GDQN01003961">
    <property type="protein sequence ID" value="JAT87093.1"/>
    <property type="molecule type" value="Transcribed_RNA"/>
</dbReference>
<dbReference type="SUPFAM" id="SSF52113">
    <property type="entry name" value="BRCT domain"/>
    <property type="match status" value="1"/>
</dbReference>
<reference evidence="4" key="1">
    <citation type="submission" date="2015-09" db="EMBL/GenBank/DDBJ databases">
        <title>De novo assembly of Pectinophora gossypiella (Pink Bollworm) gut transcriptome.</title>
        <authorList>
            <person name="Tassone E.E."/>
        </authorList>
    </citation>
    <scope>NUCLEOTIDE SEQUENCE</scope>
</reference>
<organism evidence="4">
    <name type="scientific">Pectinophora gossypiella</name>
    <name type="common">Cotton pink bollworm</name>
    <name type="synonym">Depressaria gossypiella</name>
    <dbReference type="NCBI Taxonomy" id="13191"/>
    <lineage>
        <taxon>Eukaryota</taxon>
        <taxon>Metazoa</taxon>
        <taxon>Ecdysozoa</taxon>
        <taxon>Arthropoda</taxon>
        <taxon>Hexapoda</taxon>
        <taxon>Insecta</taxon>
        <taxon>Pterygota</taxon>
        <taxon>Neoptera</taxon>
        <taxon>Endopterygota</taxon>
        <taxon>Lepidoptera</taxon>
        <taxon>Glossata</taxon>
        <taxon>Ditrysia</taxon>
        <taxon>Gelechioidea</taxon>
        <taxon>Gelechiidae</taxon>
        <taxon>Apatetrinae</taxon>
        <taxon>Pectinophora</taxon>
    </lineage>
</organism>
<feature type="non-terminal residue" evidence="4">
    <location>
        <position position="1"/>
    </location>
</feature>
<dbReference type="Gene3D" id="3.40.50.10190">
    <property type="entry name" value="BRCT domain"/>
    <property type="match status" value="1"/>
</dbReference>
<dbReference type="PROSITE" id="PS50172">
    <property type="entry name" value="BRCT"/>
    <property type="match status" value="1"/>
</dbReference>
<evidence type="ECO:0000313" key="3">
    <source>
        <dbReference type="EMBL" id="JAT84665.1"/>
    </source>
</evidence>
<dbReference type="OrthoDB" id="151490at2759"/>
<evidence type="ECO:0000259" key="1">
    <source>
        <dbReference type="PROSITE" id="PS50172"/>
    </source>
</evidence>
<protein>
    <recommendedName>
        <fullName evidence="1">BRCT domain-containing protein</fullName>
    </recommendedName>
</protein>
<feature type="domain" description="BRCT" evidence="1">
    <location>
        <begin position="41"/>
        <end position="108"/>
    </location>
</feature>
<dbReference type="AlphaFoldDB" id="A0A1E1WJA2"/>
<gene>
    <name evidence="4" type="ORF">g.13212</name>
    <name evidence="3" type="ORF">g.13213</name>
    <name evidence="2" type="ORF">g.13214</name>
</gene>
<accession>A0A1E1WJA2</accession>
<dbReference type="InterPro" id="IPR001357">
    <property type="entry name" value="BRCT_dom"/>
</dbReference>
<dbReference type="InterPro" id="IPR036420">
    <property type="entry name" value="BRCT_dom_sf"/>
</dbReference>
<evidence type="ECO:0000313" key="4">
    <source>
        <dbReference type="EMBL" id="JAT87093.1"/>
    </source>
</evidence>
<dbReference type="EMBL" id="GDQN01006389">
    <property type="protein sequence ID" value="JAT84665.1"/>
    <property type="molecule type" value="Transcribed_RNA"/>
</dbReference>
<proteinExistence type="predicted"/>
<sequence length="109" mass="12646">PHIYLTNEEMLNLDKELYGDHNPFSYLRPCFIHFVDKDTLLELKAKMYGANVHEIDSPYLTHIVISKVDNIEEVKEQKKNTNAVVVSDDWLRACFTEETLVSAAEYLIT</sequence>
<name>A0A1E1WJA2_PECGO</name>
<dbReference type="EMBL" id="GDQN01011241">
    <property type="protein sequence ID" value="JAT79813.1"/>
    <property type="molecule type" value="Transcribed_RNA"/>
</dbReference>